<dbReference type="InterPro" id="IPR035979">
    <property type="entry name" value="RBD_domain_sf"/>
</dbReference>
<keyword evidence="5 8" id="KW-0175">Coiled coil</keyword>
<proteinExistence type="inferred from homology"/>
<organism evidence="11 12">
    <name type="scientific">Perkinsus olseni</name>
    <name type="common">Perkinsus atlanticus</name>
    <dbReference type="NCBI Taxonomy" id="32597"/>
    <lineage>
        <taxon>Eukaryota</taxon>
        <taxon>Sar</taxon>
        <taxon>Alveolata</taxon>
        <taxon>Perkinsozoa</taxon>
        <taxon>Perkinsea</taxon>
        <taxon>Perkinsida</taxon>
        <taxon>Perkinsidae</taxon>
        <taxon>Perkinsus</taxon>
    </lineage>
</organism>
<dbReference type="EMBL" id="JABAHT010000082">
    <property type="protein sequence ID" value="KAF4665987.1"/>
    <property type="molecule type" value="Genomic_DNA"/>
</dbReference>
<name>A0A7J6M3D2_PEROL</name>
<evidence type="ECO:0000256" key="4">
    <source>
        <dbReference type="ARBA" id="ARBA00022701"/>
    </source>
</evidence>
<evidence type="ECO:0000256" key="9">
    <source>
        <dbReference type="SAM" id="MobiDB-lite"/>
    </source>
</evidence>
<evidence type="ECO:0000313" key="12">
    <source>
        <dbReference type="Proteomes" id="UP000570595"/>
    </source>
</evidence>
<feature type="compositionally biased region" description="Polar residues" evidence="9">
    <location>
        <begin position="188"/>
        <end position="200"/>
    </location>
</feature>
<accession>A0A7J6M3D2</accession>
<feature type="compositionally biased region" description="Acidic residues" evidence="9">
    <location>
        <begin position="1960"/>
        <end position="1974"/>
    </location>
</feature>
<dbReference type="Pfam" id="PF06705">
    <property type="entry name" value="SF-assemblin"/>
    <property type="match status" value="1"/>
</dbReference>
<dbReference type="GO" id="GO:0005634">
    <property type="term" value="C:nucleus"/>
    <property type="evidence" value="ECO:0007669"/>
    <property type="project" value="TreeGrafter"/>
</dbReference>
<dbReference type="OrthoDB" id="436841at2759"/>
<comment type="caution">
    <text evidence="11">The sequence shown here is derived from an EMBL/GenBank/DDBJ whole genome shotgun (WGS) entry which is preliminary data.</text>
</comment>
<sequence length="1974" mass="219007">MSTVDKLSMSLDDIVKSTSHPRTPSTGGRQRRSGGKGKGSGRGGNYRSQPYEVAKPPPESAESAERFARAMGVRPGKGAAFNTRRTYSGKGSGKGYSRESSGSCTIKITNIPDDLTWRDIKQSFGTVGPVEFCNVEESRRGGNQAIITFKDSRDAQTAIDNYDGGEMNGRDLRFGRAMARTAEHHSPSIPTSAFTPDSQPSDLLQEALRSGGGNNLDDYVDVKLYVKSAEDSERWYRLLEEHLQEHTPRGYIWQRDPPRVEVDSFEGSPYLTYGIHLRYGDALHDEWLLLSLLISLTRKYSEVACQVSDVDGDPLLIEAAAALPKWLSPENAGNRVWIHEGMLHICPKKPSEHPPDIKPLGMDNALGMVFDEDCESIAAPSVQRCIINKVKSAPWNIDIMHVRLLLPAVLAEQLIRQPQIISLLLDYLPPDRLAERGSSVVTESVSKGDLVTIQVSMTKLHYASLMGIKGRLRMPSRLAYGGHQMRSRGEENTVMLGRLVSLAAHCAVKANNRDTTHFEQGKGLLDRIKECAGEDVPLERFAKYDGPSDSDAWLTEAIEEAAKGEDGLTEEEQRELQDVSTRLNDLMGKASGILGIENPGTGGGDSDADDEDIDDLPDSDAEDDEQLSDEEMKRYMRELDEELRMSMGPEGSHVDVTDDKAVDREVTGNLMRSLKAEDRLTPGPTKLLLREARGAAGKSSAEKLRSLVVGRVIVGKMTGTISSRENSGAPSVGDDSSSSSPLRPLVSLRVLGLGRGLGLKTSNPSTPPRSAEATSERLRSQLLSVGERFIGFDKVIGEEAARRRTSEEHRITDLAETVSRLDKALSDEVRRRTESTNTLTRVTEQMANDMLEKLQNSVIGKLEQVTKLVENLALRTTTLERGMLQFRGELPSKLLVDASALQKEIRELGERMSSERQLWAERDRRLLERLEEIGTGLERRVANECTAFDQQTAGLDREVEALKKAGNPGGPDCRVTEEEQFRGFLLEELAAIKNGSSSPPRLTPFSEVSGVPIYDAHGVDLPMSVGFISRVAREALRATPLPDVLTTEQLKALVPGGDEMDDTAIELLKRMGNDILDKILSDAASVAKRRKEEAISLSSLEYALERDWGISIRDESSPFFCGERTQPKKEQQQQQDAKEGAAAVSTACILLVLMTVSPEGARLEDQVADAAGDESPLSVASVGEFVSDASTEPEMGESSHDAQEELGRAFEEQERRLERLLRDRVQLERACLAFLSSDMPQHEREDLLQARTELADLLRTQVCRAAPWFHGKDATTRAKIRVNCEVPGLSAGGVWVDKSNYTAFRKQHRSTGVLLAVGSSSYAKCSSPEYCCDVELLLSRFNSTGLGIPFVRVDVDTAKGKALVERLKVAHIPAIAYQETSSRLHVLSDTLDVNGTVITEFVNSIRFPLSREIDTRSALKRFLSDVALFRPEYPHWIRVILAMAGSELDEYEDEVEDLREALYRSRLTRKPLSSQLALVRNSALSKRIRAASNCPPDQGGPALVVYSLFHGEYLSPARHRANGTEASLGEVPVRRIASTGLRIAATDHRALPGISDGGDSVVSDFIPLRRSCTMLSSSDTGSLSQWLMTSVIPHVGSFDSSSSEFYEALTDSGLPVAEWPMIVLFTNTSDAARRDIHLTVFSQAEKMKFSKSVVVDLVGVSFVAPGSCRDRSTSTEEPTYSRDARPPKSRKSVPKRREGEYRQVPTVSRATSTFDRLEYVPHISRGHAEEQIEEYVLDESTDVLIYAYDSNKEADLQKEFALYVNRAWVRVVELGLTETLKVVALDTSKVDVSKFTMEHSLLGAAFPPSTPGLYFFPAADKSPPFKQYPMRPSETDDLKPQVQSILYWMQALASFPFKLPEVPHLDRLEADDYWRYVANEQWENWDERTKQYIDDLYHDKKLLKLLNKYREEASDPSQVPPNVESNLKILEERIAERYSKKTPLSPDWDDDDQFGPPTLDETDIDDDDDDEVEL</sequence>
<dbReference type="InterPro" id="IPR000504">
    <property type="entry name" value="RRM_dom"/>
</dbReference>
<dbReference type="PRINTS" id="PR01799">
    <property type="entry name" value="SFASSEMBLIN"/>
</dbReference>
<feature type="compositionally biased region" description="Basic and acidic residues" evidence="9">
    <location>
        <begin position="1668"/>
        <end position="1686"/>
    </location>
</feature>
<dbReference type="GO" id="GO:0003723">
    <property type="term" value="F:RNA binding"/>
    <property type="evidence" value="ECO:0007669"/>
    <property type="project" value="UniProtKB-UniRule"/>
</dbReference>
<dbReference type="Gene3D" id="3.30.70.330">
    <property type="match status" value="1"/>
</dbReference>
<dbReference type="Pfam" id="PF00076">
    <property type="entry name" value="RRM_1"/>
    <property type="match status" value="1"/>
</dbReference>
<feature type="compositionally biased region" description="Polar residues" evidence="9">
    <location>
        <begin position="16"/>
        <end position="26"/>
    </location>
</feature>
<evidence type="ECO:0000256" key="5">
    <source>
        <dbReference type="ARBA" id="ARBA00023054"/>
    </source>
</evidence>
<feature type="region of interest" description="Disordered" evidence="9">
    <location>
        <begin position="77"/>
        <end position="102"/>
    </location>
</feature>
<dbReference type="Pfam" id="PF07093">
    <property type="entry name" value="SGT1"/>
    <property type="match status" value="1"/>
</dbReference>
<feature type="compositionally biased region" description="Low complexity" evidence="9">
    <location>
        <begin position="730"/>
        <end position="743"/>
    </location>
</feature>
<dbReference type="PROSITE" id="PS50102">
    <property type="entry name" value="RRM"/>
    <property type="match status" value="1"/>
</dbReference>
<evidence type="ECO:0000256" key="8">
    <source>
        <dbReference type="SAM" id="Coils"/>
    </source>
</evidence>
<comment type="similarity">
    <text evidence="2">Belongs to the SF-assemblin family.</text>
</comment>
<dbReference type="SUPFAM" id="SSF54928">
    <property type="entry name" value="RNA-binding domain, RBD"/>
    <property type="match status" value="1"/>
</dbReference>
<dbReference type="SMART" id="SM00360">
    <property type="entry name" value="RRM"/>
    <property type="match status" value="1"/>
</dbReference>
<evidence type="ECO:0000259" key="10">
    <source>
        <dbReference type="PROSITE" id="PS50102"/>
    </source>
</evidence>
<feature type="region of interest" description="Disordered" evidence="9">
    <location>
        <begin position="756"/>
        <end position="776"/>
    </location>
</feature>
<evidence type="ECO:0000256" key="1">
    <source>
        <dbReference type="ARBA" id="ARBA00004245"/>
    </source>
</evidence>
<dbReference type="InterPro" id="IPR010770">
    <property type="entry name" value="Ecd"/>
</dbReference>
<dbReference type="PANTHER" id="PTHR13060">
    <property type="entry name" value="SGT1 PROTEIN HSGT1 SUPPRESSOR OF GCR2"/>
    <property type="match status" value="1"/>
</dbReference>
<comment type="subcellular location">
    <subcellularLocation>
        <location evidence="1">Cytoplasm</location>
        <location evidence="1">Cytoskeleton</location>
    </subcellularLocation>
</comment>
<reference evidence="11 12" key="1">
    <citation type="submission" date="2020-04" db="EMBL/GenBank/DDBJ databases">
        <title>Perkinsus olseni comparative genomics.</title>
        <authorList>
            <person name="Bogema D.R."/>
        </authorList>
    </citation>
    <scope>NUCLEOTIDE SEQUENCE [LARGE SCALE GENOMIC DNA]</scope>
    <source>
        <strain evidence="11">ATCC PRA-179</strain>
    </source>
</reference>
<gene>
    <name evidence="11" type="ORF">FOZ61_010293</name>
</gene>
<dbReference type="Proteomes" id="UP000570595">
    <property type="component" value="Unassembled WGS sequence"/>
</dbReference>
<dbReference type="GO" id="GO:0005874">
    <property type="term" value="C:microtubule"/>
    <property type="evidence" value="ECO:0007669"/>
    <property type="project" value="UniProtKB-KW"/>
</dbReference>
<feature type="compositionally biased region" description="Acidic residues" evidence="9">
    <location>
        <begin position="606"/>
        <end position="629"/>
    </location>
</feature>
<dbReference type="CDD" id="cd00590">
    <property type="entry name" value="RRM_SF"/>
    <property type="match status" value="1"/>
</dbReference>
<feature type="coiled-coil region" evidence="8">
    <location>
        <begin position="1203"/>
        <end position="1230"/>
    </location>
</feature>
<evidence type="ECO:0000256" key="6">
    <source>
        <dbReference type="ARBA" id="ARBA00023212"/>
    </source>
</evidence>
<protein>
    <recommendedName>
        <fullName evidence="10">RRM domain-containing protein</fullName>
    </recommendedName>
</protein>
<evidence type="ECO:0000256" key="2">
    <source>
        <dbReference type="ARBA" id="ARBA00005678"/>
    </source>
</evidence>
<dbReference type="InterPro" id="IPR012677">
    <property type="entry name" value="Nucleotide-bd_a/b_plait_sf"/>
</dbReference>
<dbReference type="InterPro" id="IPR008374">
    <property type="entry name" value="SF_assemblin/giardin_b"/>
</dbReference>
<dbReference type="GO" id="GO:0005200">
    <property type="term" value="F:structural constituent of cytoskeleton"/>
    <property type="evidence" value="ECO:0007669"/>
    <property type="project" value="InterPro"/>
</dbReference>
<keyword evidence="6" id="KW-0206">Cytoskeleton</keyword>
<keyword evidence="7" id="KW-0694">RNA-binding</keyword>
<evidence type="ECO:0000256" key="3">
    <source>
        <dbReference type="ARBA" id="ARBA00022490"/>
    </source>
</evidence>
<keyword evidence="4" id="KW-0493">Microtubule</keyword>
<feature type="region of interest" description="Disordered" evidence="9">
    <location>
        <begin position="590"/>
        <end position="629"/>
    </location>
</feature>
<dbReference type="PANTHER" id="PTHR13060:SF0">
    <property type="entry name" value="PROTEIN ECDYSONELESS HOMOLOG"/>
    <property type="match status" value="1"/>
</dbReference>
<feature type="region of interest" description="Disordered" evidence="9">
    <location>
        <begin position="1938"/>
        <end position="1974"/>
    </location>
</feature>
<feature type="coiled-coil region" evidence="8">
    <location>
        <begin position="1441"/>
        <end position="1468"/>
    </location>
</feature>
<feature type="region of interest" description="Disordered" evidence="9">
    <location>
        <begin position="1668"/>
        <end position="1704"/>
    </location>
</feature>
<evidence type="ECO:0000313" key="11">
    <source>
        <dbReference type="EMBL" id="KAF4665987.1"/>
    </source>
</evidence>
<feature type="region of interest" description="Disordered" evidence="9">
    <location>
        <begin position="180"/>
        <end position="200"/>
    </location>
</feature>
<feature type="region of interest" description="Disordered" evidence="9">
    <location>
        <begin position="721"/>
        <end position="743"/>
    </location>
</feature>
<evidence type="ECO:0000256" key="7">
    <source>
        <dbReference type="PROSITE-ProRule" id="PRU00176"/>
    </source>
</evidence>
<feature type="domain" description="RRM" evidence="10">
    <location>
        <begin position="104"/>
        <end position="179"/>
    </location>
</feature>
<feature type="region of interest" description="Disordered" evidence="9">
    <location>
        <begin position="1"/>
        <end position="65"/>
    </location>
</feature>
<keyword evidence="3" id="KW-0963">Cytoplasm</keyword>